<feature type="transmembrane region" description="Helical" evidence="2">
    <location>
        <begin position="113"/>
        <end position="136"/>
    </location>
</feature>
<evidence type="ECO:0000256" key="2">
    <source>
        <dbReference type="SAM" id="Phobius"/>
    </source>
</evidence>
<keyword evidence="2" id="KW-0812">Transmembrane</keyword>
<organism evidence="3 4">
    <name type="scientific">Erwinia tasmaniensis (strain DSM 17950 / CFBP 7177 / CIP 109463 / NCPPB 4357 / Et1/99)</name>
    <dbReference type="NCBI Taxonomy" id="465817"/>
    <lineage>
        <taxon>Bacteria</taxon>
        <taxon>Pseudomonadati</taxon>
        <taxon>Pseudomonadota</taxon>
        <taxon>Gammaproteobacteria</taxon>
        <taxon>Enterobacterales</taxon>
        <taxon>Erwiniaceae</taxon>
        <taxon>Erwinia</taxon>
    </lineage>
</organism>
<feature type="compositionally biased region" description="Polar residues" evidence="1">
    <location>
        <begin position="175"/>
        <end position="184"/>
    </location>
</feature>
<feature type="region of interest" description="Disordered" evidence="1">
    <location>
        <begin position="1"/>
        <end position="26"/>
    </location>
</feature>
<dbReference type="RefSeq" id="WP_012440940.1">
    <property type="nucleotide sequence ID" value="NC_010694.1"/>
</dbReference>
<keyword evidence="4" id="KW-1185">Reference proteome</keyword>
<keyword evidence="2" id="KW-1133">Transmembrane helix</keyword>
<feature type="compositionally biased region" description="Polar residues" evidence="1">
    <location>
        <begin position="15"/>
        <end position="26"/>
    </location>
</feature>
<dbReference type="Proteomes" id="UP000001726">
    <property type="component" value="Chromosome"/>
</dbReference>
<evidence type="ECO:0000313" key="3">
    <source>
        <dbReference type="EMBL" id="CAO96243.1"/>
    </source>
</evidence>
<accession>B2VIU6</accession>
<keyword evidence="2" id="KW-0472">Membrane</keyword>
<sequence>MPAPVLASAPDFPHSLSSPSASNTPVLNRTVHPVTVRIASVDNAASDMAMVPHYPGEIREDRSIAIARWHPGNPVVQRAADDPGPDVLLREGDELYRMALDWMNSLIEKMPRLVDVCVVMASFLVFSYGLICIYAMNRERIYTDRELFGEDISVREQLTHWVDEMDLIMDASGQKPLSSDTRVATRNKPYWKHE</sequence>
<protein>
    <submittedName>
        <fullName evidence="3">Uncharacterized protein</fullName>
    </submittedName>
</protein>
<reference evidence="3 4" key="1">
    <citation type="journal article" date="2008" name="Environ. Microbiol.">
        <title>The genome of Erwinia tasmaniensis strain Et1/99, a non-pathogenic bacterium in the genus Erwinia.</title>
        <authorList>
            <person name="Kube M."/>
            <person name="Migdoll A.M."/>
            <person name="Mueller I."/>
            <person name="Kuhl H."/>
            <person name="Beck A."/>
            <person name="Reinhardt R."/>
            <person name="Geider K."/>
        </authorList>
    </citation>
    <scope>NUCLEOTIDE SEQUENCE [LARGE SCALE GENOMIC DNA]</scope>
    <source>
        <strain evidence="4">DSM 17950 / CFBP 7177 / CIP 109463 / NCPPB 4357 / Et1/99</strain>
    </source>
</reference>
<dbReference type="EMBL" id="CU468135">
    <property type="protein sequence ID" value="CAO96243.1"/>
    <property type="molecule type" value="Genomic_DNA"/>
</dbReference>
<gene>
    <name evidence="3" type="ordered locus">ETA_11970</name>
</gene>
<dbReference type="HOGENOM" id="CLU_1400622_0_0_6"/>
<evidence type="ECO:0000313" key="4">
    <source>
        <dbReference type="Proteomes" id="UP000001726"/>
    </source>
</evidence>
<name>B2VIU6_ERWT9</name>
<proteinExistence type="predicted"/>
<dbReference type="AlphaFoldDB" id="B2VIU6"/>
<evidence type="ECO:0000256" key="1">
    <source>
        <dbReference type="SAM" id="MobiDB-lite"/>
    </source>
</evidence>
<feature type="region of interest" description="Disordered" evidence="1">
    <location>
        <begin position="175"/>
        <end position="194"/>
    </location>
</feature>
<dbReference type="KEGG" id="eta:ETA_11970"/>